<gene>
    <name evidence="1" type="ORF">PGQ11_010771</name>
</gene>
<dbReference type="EMBL" id="JAPCWZ010000006">
    <property type="protein sequence ID" value="KAK8860037.1"/>
    <property type="molecule type" value="Genomic_DNA"/>
</dbReference>
<accession>A0ABR2IC01</accession>
<dbReference type="Proteomes" id="UP001390339">
    <property type="component" value="Unassembled WGS sequence"/>
</dbReference>
<proteinExistence type="predicted"/>
<organism evidence="1 2">
    <name type="scientific">Apiospora arundinis</name>
    <dbReference type="NCBI Taxonomy" id="335852"/>
    <lineage>
        <taxon>Eukaryota</taxon>
        <taxon>Fungi</taxon>
        <taxon>Dikarya</taxon>
        <taxon>Ascomycota</taxon>
        <taxon>Pezizomycotina</taxon>
        <taxon>Sordariomycetes</taxon>
        <taxon>Xylariomycetidae</taxon>
        <taxon>Amphisphaeriales</taxon>
        <taxon>Apiosporaceae</taxon>
        <taxon>Apiospora</taxon>
    </lineage>
</organism>
<name>A0ABR2IC01_9PEZI</name>
<protein>
    <submittedName>
        <fullName evidence="1">Uncharacterized protein</fullName>
    </submittedName>
</protein>
<sequence length="191" mass="21893">MWTRAGAERTMQAIRSHNFGFEGHGLQACWHQKVVLPQRYLTASRVVLVVGHPSMVSPRVLLPRFEEHFHFVMDKVVVKLFTAKVMIVEYRFGSYLNQAAMAFNILRTSFSMTEVASVYMRDPCEPVEDDQLPYRQFPEHRQTLKPILDEAGQYRDTSASPTRLTSIISSGGRSHIEILRQDQTILSPVDL</sequence>
<evidence type="ECO:0000313" key="2">
    <source>
        <dbReference type="Proteomes" id="UP001390339"/>
    </source>
</evidence>
<reference evidence="1 2" key="1">
    <citation type="journal article" date="2024" name="IMA Fungus">
        <title>Apiospora arundinis, a panoply of carbohydrate-active enzymes and secondary metabolites.</title>
        <authorList>
            <person name="Sorensen T."/>
            <person name="Petersen C."/>
            <person name="Muurmann A.T."/>
            <person name="Christiansen J.V."/>
            <person name="Brundto M.L."/>
            <person name="Overgaard C.K."/>
            <person name="Boysen A.T."/>
            <person name="Wollenberg R.D."/>
            <person name="Larsen T.O."/>
            <person name="Sorensen J.L."/>
            <person name="Nielsen K.L."/>
            <person name="Sondergaard T.E."/>
        </authorList>
    </citation>
    <scope>NUCLEOTIDE SEQUENCE [LARGE SCALE GENOMIC DNA]</scope>
    <source>
        <strain evidence="1 2">AAU 773</strain>
    </source>
</reference>
<comment type="caution">
    <text evidence="1">The sequence shown here is derived from an EMBL/GenBank/DDBJ whole genome shotgun (WGS) entry which is preliminary data.</text>
</comment>
<evidence type="ECO:0000313" key="1">
    <source>
        <dbReference type="EMBL" id="KAK8860037.1"/>
    </source>
</evidence>
<keyword evidence="2" id="KW-1185">Reference proteome</keyword>